<proteinExistence type="predicted"/>
<gene>
    <name evidence="2" type="ORF">ACFSR1_20915</name>
</gene>
<feature type="domain" description="DUF2007" evidence="1">
    <location>
        <begin position="6"/>
        <end position="70"/>
    </location>
</feature>
<reference evidence="3" key="1">
    <citation type="journal article" date="2019" name="Int. J. Syst. Evol. Microbiol.">
        <title>The Global Catalogue of Microorganisms (GCM) 10K type strain sequencing project: providing services to taxonomists for standard genome sequencing and annotation.</title>
        <authorList>
            <consortium name="The Broad Institute Genomics Platform"/>
            <consortium name="The Broad Institute Genome Sequencing Center for Infectious Disease"/>
            <person name="Wu L."/>
            <person name="Ma J."/>
        </authorList>
    </citation>
    <scope>NUCLEOTIDE SEQUENCE [LARGE SCALE GENOMIC DNA]</scope>
    <source>
        <strain evidence="3">KCTC 52274</strain>
    </source>
</reference>
<dbReference type="RefSeq" id="WP_378294981.1">
    <property type="nucleotide sequence ID" value="NZ_JBHULE010000035.1"/>
</dbReference>
<comment type="caution">
    <text evidence="2">The sequence shown here is derived from an EMBL/GenBank/DDBJ whole genome shotgun (WGS) entry which is preliminary data.</text>
</comment>
<keyword evidence="3" id="KW-1185">Reference proteome</keyword>
<dbReference type="EMBL" id="JBHULE010000035">
    <property type="protein sequence ID" value="MFD2565153.1"/>
    <property type="molecule type" value="Genomic_DNA"/>
</dbReference>
<evidence type="ECO:0000313" key="3">
    <source>
        <dbReference type="Proteomes" id="UP001597319"/>
    </source>
</evidence>
<evidence type="ECO:0000259" key="1">
    <source>
        <dbReference type="Pfam" id="PF09413"/>
    </source>
</evidence>
<sequence>MNKYIKIYTGTSILANRLAFLLDEIHIPSMIKDHRESGRLAGFGTIEDSTELFILDNDVKKADEIIKNFKKETLK</sequence>
<name>A0ABW5LMM9_9FLAO</name>
<dbReference type="Pfam" id="PF09413">
    <property type="entry name" value="DUF2007"/>
    <property type="match status" value="1"/>
</dbReference>
<organism evidence="2 3">
    <name type="scientific">Aquimarina rubra</name>
    <dbReference type="NCBI Taxonomy" id="1920033"/>
    <lineage>
        <taxon>Bacteria</taxon>
        <taxon>Pseudomonadati</taxon>
        <taxon>Bacteroidota</taxon>
        <taxon>Flavobacteriia</taxon>
        <taxon>Flavobacteriales</taxon>
        <taxon>Flavobacteriaceae</taxon>
        <taxon>Aquimarina</taxon>
    </lineage>
</organism>
<dbReference type="Proteomes" id="UP001597319">
    <property type="component" value="Unassembled WGS sequence"/>
</dbReference>
<protein>
    <submittedName>
        <fullName evidence="2">Signal transducing protein</fullName>
    </submittedName>
</protein>
<dbReference type="InterPro" id="IPR018551">
    <property type="entry name" value="DUF2007"/>
</dbReference>
<accession>A0ABW5LMM9</accession>
<evidence type="ECO:0000313" key="2">
    <source>
        <dbReference type="EMBL" id="MFD2565153.1"/>
    </source>
</evidence>